<comment type="caution">
    <text evidence="1">The sequence shown here is derived from an EMBL/GenBank/DDBJ whole genome shotgun (WGS) entry which is preliminary data.</text>
</comment>
<proteinExistence type="predicted"/>
<dbReference type="EMBL" id="JAVDUM010000009">
    <property type="protein sequence ID" value="MDR6867700.1"/>
    <property type="molecule type" value="Genomic_DNA"/>
</dbReference>
<keyword evidence="2" id="KW-1185">Reference proteome</keyword>
<evidence type="ECO:0000313" key="1">
    <source>
        <dbReference type="EMBL" id="MDR6867700.1"/>
    </source>
</evidence>
<organism evidence="1 2">
    <name type="scientific">Microbacterium resistens</name>
    <dbReference type="NCBI Taxonomy" id="156977"/>
    <lineage>
        <taxon>Bacteria</taxon>
        <taxon>Bacillati</taxon>
        <taxon>Actinomycetota</taxon>
        <taxon>Actinomycetes</taxon>
        <taxon>Micrococcales</taxon>
        <taxon>Microbacteriaceae</taxon>
        <taxon>Microbacterium</taxon>
    </lineage>
</organism>
<evidence type="ECO:0008006" key="3">
    <source>
        <dbReference type="Google" id="ProtNLM"/>
    </source>
</evidence>
<gene>
    <name evidence="1" type="ORF">J2Y69_002304</name>
</gene>
<sequence>MDRHLPGWNRPTQRDLWKTRALEVSVFVQTHDRLPTEKGKEDGEERLGAWVSRQRTAARTDPEKFAPRRRVLDQIAPGWLPETSHGPAASRTRIDRTVEEAAHADGAQSVAAWINGWHRQGLSRRATAAIMGVSPGTLARLIREHGISWTQTPAPAERTPFAEIVHRLDRNLPLPRPDAASARDRRLAEWIASRPDARTRLATISRTLDTGRP</sequence>
<reference evidence="1 2" key="1">
    <citation type="submission" date="2023-07" db="EMBL/GenBank/DDBJ databases">
        <title>Sorghum-associated microbial communities from plants grown in Nebraska, USA.</title>
        <authorList>
            <person name="Schachtman D."/>
        </authorList>
    </citation>
    <scope>NUCLEOTIDE SEQUENCE [LARGE SCALE GENOMIC DNA]</scope>
    <source>
        <strain evidence="1 2">2980</strain>
    </source>
</reference>
<name>A0ABU1SDK9_9MICO</name>
<dbReference type="Gene3D" id="6.10.140.530">
    <property type="match status" value="1"/>
</dbReference>
<dbReference type="Proteomes" id="UP001259347">
    <property type="component" value="Unassembled WGS sequence"/>
</dbReference>
<accession>A0ABU1SDK9</accession>
<evidence type="ECO:0000313" key="2">
    <source>
        <dbReference type="Proteomes" id="UP001259347"/>
    </source>
</evidence>
<protein>
    <recommendedName>
        <fullName evidence="3">Helicase-associated domain-containing protein</fullName>
    </recommendedName>
</protein>